<dbReference type="Gene3D" id="3.40.630.30">
    <property type="match status" value="1"/>
</dbReference>
<comment type="caution">
    <text evidence="4">The sequence shown here is derived from an EMBL/GenBank/DDBJ whole genome shotgun (WGS) entry which is preliminary data.</text>
</comment>
<sequence>MFGHIEPSVRLWTADYDGEIVGTVQLHLTMKQNGAHRAEIAKLMVHPQKRRLGIARQLMDVAERAAVEAGRSLLVLDTRAGDPSNTLYRSLGFVEAGRIPQYARSADGQFDETVIYYKLLEVPERLTFIAQSRQQVDELTILLRTRGIYILYEDRNPYAGGAEHYAVFFEDPDRLKVEVVAP</sequence>
<protein>
    <recommendedName>
        <fullName evidence="3">N-acetyltransferase domain-containing protein</fullName>
    </recommendedName>
</protein>
<evidence type="ECO:0000313" key="5">
    <source>
        <dbReference type="Proteomes" id="UP000190229"/>
    </source>
</evidence>
<dbReference type="CDD" id="cd04301">
    <property type="entry name" value="NAT_SF"/>
    <property type="match status" value="1"/>
</dbReference>
<dbReference type="GO" id="GO:0016747">
    <property type="term" value="F:acyltransferase activity, transferring groups other than amino-acyl groups"/>
    <property type="evidence" value="ECO:0007669"/>
    <property type="project" value="InterPro"/>
</dbReference>
<organism evidence="4 5">
    <name type="scientific">Ferroacidibacillus organovorans</name>
    <dbReference type="NCBI Taxonomy" id="1765683"/>
    <lineage>
        <taxon>Bacteria</taxon>
        <taxon>Bacillati</taxon>
        <taxon>Bacillota</taxon>
        <taxon>Bacilli</taxon>
        <taxon>Bacillales</taxon>
        <taxon>Alicyclobacillaceae</taxon>
        <taxon>Ferroacidibacillus</taxon>
    </lineage>
</organism>
<dbReference type="PANTHER" id="PTHR43877">
    <property type="entry name" value="AMINOALKYLPHOSPHONATE N-ACETYLTRANSFERASE-RELATED-RELATED"/>
    <property type="match status" value="1"/>
</dbReference>
<dbReference type="PROSITE" id="PS51186">
    <property type="entry name" value="GNAT"/>
    <property type="match status" value="1"/>
</dbReference>
<feature type="domain" description="N-acetyltransferase" evidence="3">
    <location>
        <begin position="1"/>
        <end position="121"/>
    </location>
</feature>
<evidence type="ECO:0000256" key="1">
    <source>
        <dbReference type="ARBA" id="ARBA00022679"/>
    </source>
</evidence>
<gene>
    <name evidence="4" type="ORF">B2M26_03395</name>
</gene>
<evidence type="ECO:0000259" key="3">
    <source>
        <dbReference type="PROSITE" id="PS51186"/>
    </source>
</evidence>
<dbReference type="InterPro" id="IPR000182">
    <property type="entry name" value="GNAT_dom"/>
</dbReference>
<evidence type="ECO:0000256" key="2">
    <source>
        <dbReference type="ARBA" id="ARBA00023315"/>
    </source>
</evidence>
<dbReference type="SUPFAM" id="SSF55729">
    <property type="entry name" value="Acyl-CoA N-acyltransferases (Nat)"/>
    <property type="match status" value="1"/>
</dbReference>
<keyword evidence="5" id="KW-1185">Reference proteome</keyword>
<dbReference type="Proteomes" id="UP000190229">
    <property type="component" value="Unassembled WGS sequence"/>
</dbReference>
<dbReference type="SUPFAM" id="SSF54593">
    <property type="entry name" value="Glyoxalase/Bleomycin resistance protein/Dihydroxybiphenyl dioxygenase"/>
    <property type="match status" value="1"/>
</dbReference>
<accession>A0A1V4EVT7</accession>
<dbReference type="AlphaFoldDB" id="A0A1V4EVT7"/>
<reference evidence="4 5" key="1">
    <citation type="submission" date="2017-02" db="EMBL/GenBank/DDBJ databases">
        <title>Draft genome of Acidibacillus ferrooxidans Huett2.</title>
        <authorList>
            <person name="Schopf S."/>
        </authorList>
    </citation>
    <scope>NUCLEOTIDE SEQUENCE [LARGE SCALE GENOMIC DNA]</scope>
    <source>
        <strain evidence="4 5">Huett2</strain>
    </source>
</reference>
<keyword evidence="2" id="KW-0012">Acyltransferase</keyword>
<evidence type="ECO:0000313" key="4">
    <source>
        <dbReference type="EMBL" id="OPG17057.1"/>
    </source>
</evidence>
<name>A0A1V4EVT7_9BACL</name>
<dbReference type="InterPro" id="IPR029068">
    <property type="entry name" value="Glyas_Bleomycin-R_OHBP_Dase"/>
</dbReference>
<dbReference type="InterPro" id="IPR016181">
    <property type="entry name" value="Acyl_CoA_acyltransferase"/>
</dbReference>
<keyword evidence="1" id="KW-0808">Transferase</keyword>
<dbReference type="InterPro" id="IPR050832">
    <property type="entry name" value="Bact_Acetyltransf"/>
</dbReference>
<dbReference type="Pfam" id="PF00583">
    <property type="entry name" value="Acetyltransf_1"/>
    <property type="match status" value="1"/>
</dbReference>
<dbReference type="EMBL" id="MWPS01000008">
    <property type="protein sequence ID" value="OPG17057.1"/>
    <property type="molecule type" value="Genomic_DNA"/>
</dbReference>
<proteinExistence type="predicted"/>